<proteinExistence type="predicted"/>
<dbReference type="AlphaFoldDB" id="A0AAD7VLX0"/>
<organism evidence="2 3">
    <name type="scientific">Quillaja saponaria</name>
    <name type="common">Soap bark tree</name>
    <dbReference type="NCBI Taxonomy" id="32244"/>
    <lineage>
        <taxon>Eukaryota</taxon>
        <taxon>Viridiplantae</taxon>
        <taxon>Streptophyta</taxon>
        <taxon>Embryophyta</taxon>
        <taxon>Tracheophyta</taxon>
        <taxon>Spermatophyta</taxon>
        <taxon>Magnoliopsida</taxon>
        <taxon>eudicotyledons</taxon>
        <taxon>Gunneridae</taxon>
        <taxon>Pentapetalae</taxon>
        <taxon>rosids</taxon>
        <taxon>fabids</taxon>
        <taxon>Fabales</taxon>
        <taxon>Quillajaceae</taxon>
        <taxon>Quillaja</taxon>
    </lineage>
</organism>
<dbReference type="EMBL" id="JARAOO010000001">
    <property type="protein sequence ID" value="KAJ7980781.1"/>
    <property type="molecule type" value="Genomic_DNA"/>
</dbReference>
<sequence>MSSKKLQNNGGNASNPTTKSSPVLCWRPVQKQQLEQQQQQKRPQLENSVEINPRLLEFLAPGNSFLTPWSWDPVAVKTGTSSTDSKQQMKFPSGSYFANELHVDTYGRAGDFGRSKAFIRMPIEAEGPIWGPIFASSFANSIGIRKKFEGIRQYLIKTGLSSRLHGTVTLLSNAYAGSERSAQAGTLVIHFSKDNLNSGYTFT</sequence>
<protein>
    <submittedName>
        <fullName evidence="2">Nucleic acid-binding, OB-fold-like protein</fullName>
    </submittedName>
</protein>
<accession>A0AAD7VLX0</accession>
<gene>
    <name evidence="2" type="ORF">O6P43_000144</name>
</gene>
<keyword evidence="3" id="KW-1185">Reference proteome</keyword>
<dbReference type="Proteomes" id="UP001163823">
    <property type="component" value="Chromosome 1"/>
</dbReference>
<feature type="compositionally biased region" description="Low complexity" evidence="1">
    <location>
        <begin position="27"/>
        <end position="46"/>
    </location>
</feature>
<name>A0AAD7VLX0_QUISA</name>
<comment type="caution">
    <text evidence="2">The sequence shown here is derived from an EMBL/GenBank/DDBJ whole genome shotgun (WGS) entry which is preliminary data.</text>
</comment>
<evidence type="ECO:0000256" key="1">
    <source>
        <dbReference type="SAM" id="MobiDB-lite"/>
    </source>
</evidence>
<feature type="compositionally biased region" description="Polar residues" evidence="1">
    <location>
        <begin position="1"/>
        <end position="21"/>
    </location>
</feature>
<dbReference type="KEGG" id="qsa:O6P43_000144"/>
<feature type="region of interest" description="Disordered" evidence="1">
    <location>
        <begin position="1"/>
        <end position="46"/>
    </location>
</feature>
<evidence type="ECO:0000313" key="2">
    <source>
        <dbReference type="EMBL" id="KAJ7980781.1"/>
    </source>
</evidence>
<evidence type="ECO:0000313" key="3">
    <source>
        <dbReference type="Proteomes" id="UP001163823"/>
    </source>
</evidence>
<reference evidence="2 3" key="1">
    <citation type="journal article" date="2023" name="Science">
        <title>Elucidation of the pathway for biosynthesis of saponin adjuvants from the soapbark tree.</title>
        <authorList>
            <person name="Reed J."/>
            <person name="Orme A."/>
            <person name="El-Demerdash A."/>
            <person name="Owen C."/>
            <person name="Martin L.B.B."/>
            <person name="Misra R.C."/>
            <person name="Kikuchi S."/>
            <person name="Rejzek M."/>
            <person name="Martin A.C."/>
            <person name="Harkess A."/>
            <person name="Leebens-Mack J."/>
            <person name="Louveau T."/>
            <person name="Stephenson M.J."/>
            <person name="Osbourn A."/>
        </authorList>
    </citation>
    <scope>NUCLEOTIDE SEQUENCE [LARGE SCALE GENOMIC DNA]</scope>
    <source>
        <strain evidence="2">S10</strain>
    </source>
</reference>